<protein>
    <submittedName>
        <fullName evidence="2">Uncharacterized protein</fullName>
    </submittedName>
</protein>
<name>A0A448WDZ3_9PLAT</name>
<feature type="compositionally biased region" description="Basic and acidic residues" evidence="1">
    <location>
        <begin position="84"/>
        <end position="109"/>
    </location>
</feature>
<comment type="caution">
    <text evidence="2">The sequence shown here is derived from an EMBL/GenBank/DDBJ whole genome shotgun (WGS) entry which is preliminary data.</text>
</comment>
<feature type="region of interest" description="Disordered" evidence="1">
    <location>
        <begin position="69"/>
        <end position="169"/>
    </location>
</feature>
<sequence>MEPRRRDVATETAMEAAQARHRLQRGRKSASTEAAVTVTVAVAVAIGVGEEGKMRESRLEARERVYIDRAAEIGEKTPSGDGPGDEKTDARDVQQTRRSDDESGGRERLAGWQAAGRLAGRRQPIAREAGTRASRRRAASLARTGEQAVDTATPARLDGQAGEGVASRW</sequence>
<accession>A0A448WDZ3</accession>
<proteinExistence type="predicted"/>
<dbReference type="AlphaFoldDB" id="A0A448WDZ3"/>
<feature type="region of interest" description="Disordered" evidence="1">
    <location>
        <begin position="1"/>
        <end position="34"/>
    </location>
</feature>
<reference evidence="2" key="1">
    <citation type="submission" date="2018-11" db="EMBL/GenBank/DDBJ databases">
        <authorList>
            <consortium name="Pathogen Informatics"/>
        </authorList>
    </citation>
    <scope>NUCLEOTIDE SEQUENCE</scope>
</reference>
<feature type="compositionally biased region" description="Basic residues" evidence="1">
    <location>
        <begin position="19"/>
        <end position="28"/>
    </location>
</feature>
<keyword evidence="3" id="KW-1185">Reference proteome</keyword>
<evidence type="ECO:0000313" key="2">
    <source>
        <dbReference type="EMBL" id="VEL09378.1"/>
    </source>
</evidence>
<evidence type="ECO:0000313" key="3">
    <source>
        <dbReference type="Proteomes" id="UP000784294"/>
    </source>
</evidence>
<organism evidence="2 3">
    <name type="scientific">Protopolystoma xenopodis</name>
    <dbReference type="NCBI Taxonomy" id="117903"/>
    <lineage>
        <taxon>Eukaryota</taxon>
        <taxon>Metazoa</taxon>
        <taxon>Spiralia</taxon>
        <taxon>Lophotrochozoa</taxon>
        <taxon>Platyhelminthes</taxon>
        <taxon>Monogenea</taxon>
        <taxon>Polyopisthocotylea</taxon>
        <taxon>Polystomatidea</taxon>
        <taxon>Polystomatidae</taxon>
        <taxon>Protopolystoma</taxon>
    </lineage>
</organism>
<gene>
    <name evidence="2" type="ORF">PXEA_LOCUS2818</name>
</gene>
<dbReference type="EMBL" id="CAAALY010006194">
    <property type="protein sequence ID" value="VEL09378.1"/>
    <property type="molecule type" value="Genomic_DNA"/>
</dbReference>
<evidence type="ECO:0000256" key="1">
    <source>
        <dbReference type="SAM" id="MobiDB-lite"/>
    </source>
</evidence>
<dbReference type="Proteomes" id="UP000784294">
    <property type="component" value="Unassembled WGS sequence"/>
</dbReference>